<dbReference type="Proteomes" id="UP000092460">
    <property type="component" value="Unassembled WGS sequence"/>
</dbReference>
<dbReference type="Pfam" id="PF20989">
    <property type="entry name" value="Sarcoglycan_2_C"/>
    <property type="match status" value="1"/>
</dbReference>
<feature type="region of interest" description="Disordered" evidence="13">
    <location>
        <begin position="348"/>
        <end position="367"/>
    </location>
</feature>
<dbReference type="GO" id="GO:0016012">
    <property type="term" value="C:sarcoglycan complex"/>
    <property type="evidence" value="ECO:0007669"/>
    <property type="project" value="InterPro"/>
</dbReference>
<keyword evidence="15" id="KW-0732">Signal</keyword>
<evidence type="ECO:0000256" key="12">
    <source>
        <dbReference type="ARBA" id="ARBA00023212"/>
    </source>
</evidence>
<reference evidence="18" key="1">
    <citation type="submission" date="2015-01" db="EMBL/GenBank/DDBJ databases">
        <authorList>
            <person name="Aksoy S."/>
            <person name="Warren W."/>
            <person name="Wilson R.K."/>
        </authorList>
    </citation>
    <scope>NUCLEOTIDE SEQUENCE [LARGE SCALE GENOMIC DNA]</scope>
    <source>
        <strain evidence="18">IAEA</strain>
    </source>
</reference>
<evidence type="ECO:0000256" key="14">
    <source>
        <dbReference type="SAM" id="Phobius"/>
    </source>
</evidence>
<feature type="transmembrane region" description="Helical" evidence="14">
    <location>
        <begin position="598"/>
        <end position="617"/>
    </location>
</feature>
<keyword evidence="7" id="KW-0963">Cytoplasm</keyword>
<dbReference type="EMBL" id="JXJN01016271">
    <property type="status" value="NOT_ANNOTATED_CDS"/>
    <property type="molecule type" value="Genomic_DNA"/>
</dbReference>
<evidence type="ECO:0000256" key="3">
    <source>
        <dbReference type="ARBA" id="ARBA00004245"/>
    </source>
</evidence>
<keyword evidence="10 14" id="KW-0472">Membrane</keyword>
<sequence>MNTFWLLLMYILVVRGELLDQAAVGELYTFKIEPNIFDWSHQVINEQFRYTPSLKSYPDLPSWMRYMYSNEYHAGFLYGTPPEQLLGKSITLDIVALNKKNYETRNTELTIKVARKIHAPNIIQMKIDNLNWVHLMDPGRIENLRNIYRKDLWPESESDLSLVFMESAVNMGGRLPLRPQQHEGVVVHLGSFAKFSERLKDLQEEVRPLYKLPSCTYKRTSVQKLFENSGFKLDWCAFRIVGTDMSPEVLHHNHDGNKLSVGTNSLEMSTLKRREGGRWQGMHRDEMPSRNYIDEFAFAFAIPTVIFGILCGILTASLCFKHEKLTDISSELFFNNIFHICDEECTSNKQNSENDRESYKGSSYPTTSSTVQMVQYSDTNSQPVTTLKSLKDPNCLLDNTSLRSQSPNSLYHLENPANAYLRPKPPPYKGGSVTRSGITYNMEYIENYNIHLINTLFLSFSVVIIALGSLMIMVESALPTFIRKTFRYGKHKCNGDEHSLANKLEVPKSWFAHFYIFAFGWSICAFYLVLKGMIMHSTAPDLVVIFLDFIGGGKNDRKVLIKSNEALIATLLMTLQCVRRFYETNFVQIFSRKNKMNLFQYIVGYLHYFGSILALLINTEGFVKDSTPSTFSFTKITLVQYICLALFHFSWSQQWKTNMIFVNLRKDSKTGKIHSEQHLLPRGGLFEMVSSPHMFFEIQMYVAIMGILPQSLTWKLIVIWVTGNQIVNALLTHKWYKENFKNYPKNRKAIIPFLL</sequence>
<dbReference type="InterPro" id="IPR015919">
    <property type="entry name" value="Cadherin-like_sf"/>
</dbReference>
<dbReference type="GO" id="GO:0005856">
    <property type="term" value="C:cytoskeleton"/>
    <property type="evidence" value="ECO:0007669"/>
    <property type="project" value="UniProtKB-SubCell"/>
</dbReference>
<evidence type="ECO:0000256" key="5">
    <source>
        <dbReference type="ARBA" id="ARBA00007721"/>
    </source>
</evidence>
<evidence type="ECO:0000256" key="9">
    <source>
        <dbReference type="ARBA" id="ARBA00022989"/>
    </source>
</evidence>
<dbReference type="InterPro" id="IPR013783">
    <property type="entry name" value="Ig-like_fold"/>
</dbReference>
<keyword evidence="18" id="KW-1185">Reference proteome</keyword>
<evidence type="ECO:0000256" key="8">
    <source>
        <dbReference type="ARBA" id="ARBA00022692"/>
    </source>
</evidence>
<comment type="subcellular location">
    <subcellularLocation>
        <location evidence="4">Cell membrane</location>
        <location evidence="4">Sarcolemma</location>
        <topology evidence="4">Single-pass membrane protein</topology>
    </subcellularLocation>
    <subcellularLocation>
        <location evidence="3">Cytoplasm</location>
        <location evidence="3">Cytoskeleton</location>
    </subcellularLocation>
    <subcellularLocation>
        <location evidence="2">Membrane</location>
        <topology evidence="2">Multi-pass membrane protein</topology>
    </subcellularLocation>
</comment>
<dbReference type="PROSITE" id="PS50244">
    <property type="entry name" value="S5A_REDUCTASE"/>
    <property type="match status" value="1"/>
</dbReference>
<feature type="chain" id="PRO_5008404971" description="Dystroglycan-type cadherin-like domain-containing protein" evidence="15">
    <location>
        <begin position="17"/>
        <end position="755"/>
    </location>
</feature>
<evidence type="ECO:0000256" key="4">
    <source>
        <dbReference type="ARBA" id="ARBA00004513"/>
    </source>
</evidence>
<dbReference type="STRING" id="67801.A0A1B0BL98"/>
<dbReference type="PANTHER" id="PTHR10132:SF14">
    <property type="entry name" value="SARCOGLYCAN ALPHA, ISOFORM C"/>
    <property type="match status" value="1"/>
</dbReference>
<dbReference type="GO" id="GO:0042383">
    <property type="term" value="C:sarcolemma"/>
    <property type="evidence" value="ECO:0007669"/>
    <property type="project" value="UniProtKB-SubCell"/>
</dbReference>
<keyword evidence="12" id="KW-0206">Cytoskeleton</keyword>
<dbReference type="Gene3D" id="2.60.40.10">
    <property type="entry name" value="Immunoglobulins"/>
    <property type="match status" value="1"/>
</dbReference>
<feature type="transmembrane region" description="Helical" evidence="14">
    <location>
        <begin position="452"/>
        <end position="474"/>
    </location>
</feature>
<evidence type="ECO:0000259" key="16">
    <source>
        <dbReference type="SMART" id="SM00736"/>
    </source>
</evidence>
<dbReference type="GO" id="GO:0006629">
    <property type="term" value="P:lipid metabolic process"/>
    <property type="evidence" value="ECO:0007669"/>
    <property type="project" value="InterPro"/>
</dbReference>
<comment type="similarity">
    <text evidence="5">Belongs to the sarcoglycan alpha/epsilon family.</text>
</comment>
<evidence type="ECO:0000256" key="1">
    <source>
        <dbReference type="ARBA" id="ARBA00002860"/>
    </source>
</evidence>
<dbReference type="GO" id="GO:0005509">
    <property type="term" value="F:calcium ion binding"/>
    <property type="evidence" value="ECO:0007669"/>
    <property type="project" value="InterPro"/>
</dbReference>
<dbReference type="VEuPathDB" id="VectorBase:GPPI033670"/>
<dbReference type="Pfam" id="PF05510">
    <property type="entry name" value="Sarcoglycan_2"/>
    <property type="match status" value="1"/>
</dbReference>
<dbReference type="AlphaFoldDB" id="A0A1B0BL98"/>
<evidence type="ECO:0000256" key="15">
    <source>
        <dbReference type="SAM" id="SignalP"/>
    </source>
</evidence>
<proteinExistence type="inferred from homology"/>
<dbReference type="PANTHER" id="PTHR10132">
    <property type="entry name" value="ALPHA-/EPSILON-SARCOGLYCAN FAMILY MEMBER"/>
    <property type="match status" value="1"/>
</dbReference>
<evidence type="ECO:0000256" key="6">
    <source>
        <dbReference type="ARBA" id="ARBA00022475"/>
    </source>
</evidence>
<evidence type="ECO:0000313" key="18">
    <source>
        <dbReference type="Proteomes" id="UP000092460"/>
    </source>
</evidence>
<dbReference type="InterPro" id="IPR001104">
    <property type="entry name" value="3-oxo-5_a-steroid_4-DH_C"/>
</dbReference>
<dbReference type="SMART" id="SM00736">
    <property type="entry name" value="CADG"/>
    <property type="match status" value="1"/>
</dbReference>
<evidence type="ECO:0000256" key="2">
    <source>
        <dbReference type="ARBA" id="ARBA00004141"/>
    </source>
</evidence>
<feature type="domain" description="Dystroglycan-type cadherin-like" evidence="16">
    <location>
        <begin position="13"/>
        <end position="120"/>
    </location>
</feature>
<keyword evidence="6" id="KW-1003">Cell membrane</keyword>
<feature type="transmembrane region" description="Helical" evidence="14">
    <location>
        <begin position="296"/>
        <end position="320"/>
    </location>
</feature>
<feature type="transmembrane region" description="Helical" evidence="14">
    <location>
        <begin position="510"/>
        <end position="530"/>
    </location>
</feature>
<comment type="function">
    <text evidence="1">Component of the sarcoglycan complex, a subcomplex of the dystrophin-glycoprotein complex which forms a link between the F-actin cytoskeleton and the extracellular matrix.</text>
</comment>
<keyword evidence="9 14" id="KW-1133">Transmembrane helix</keyword>
<dbReference type="Pfam" id="PF02544">
    <property type="entry name" value="Steroid_dh"/>
    <property type="match status" value="1"/>
</dbReference>
<evidence type="ECO:0000313" key="17">
    <source>
        <dbReference type="EnsemblMetazoa" id="GPPI033670-PA"/>
    </source>
</evidence>
<name>A0A1B0BL98_9MUSC</name>
<dbReference type="InterPro" id="IPR048346">
    <property type="entry name" value="Sarcoglycan_N"/>
</dbReference>
<dbReference type="InterPro" id="IPR006644">
    <property type="entry name" value="Cadg"/>
</dbReference>
<keyword evidence="8 14" id="KW-0812">Transmembrane</keyword>
<evidence type="ECO:0000256" key="13">
    <source>
        <dbReference type="SAM" id="MobiDB-lite"/>
    </source>
</evidence>
<feature type="transmembrane region" description="Helical" evidence="14">
    <location>
        <begin position="629"/>
        <end position="649"/>
    </location>
</feature>
<dbReference type="EnsemblMetazoa" id="GPPI033670-RA">
    <property type="protein sequence ID" value="GPPI033670-PA"/>
    <property type="gene ID" value="GPPI033670"/>
</dbReference>
<organism evidence="17 18">
    <name type="scientific">Glossina palpalis gambiensis</name>
    <dbReference type="NCBI Taxonomy" id="67801"/>
    <lineage>
        <taxon>Eukaryota</taxon>
        <taxon>Metazoa</taxon>
        <taxon>Ecdysozoa</taxon>
        <taxon>Arthropoda</taxon>
        <taxon>Hexapoda</taxon>
        <taxon>Insecta</taxon>
        <taxon>Pterygota</taxon>
        <taxon>Neoptera</taxon>
        <taxon>Endopterygota</taxon>
        <taxon>Diptera</taxon>
        <taxon>Brachycera</taxon>
        <taxon>Muscomorpha</taxon>
        <taxon>Hippoboscoidea</taxon>
        <taxon>Glossinidae</taxon>
        <taxon>Glossina</taxon>
    </lineage>
</organism>
<protein>
    <recommendedName>
        <fullName evidence="16">Dystroglycan-type cadherin-like domain-containing protein</fullName>
    </recommendedName>
</protein>
<dbReference type="InterPro" id="IPR008908">
    <property type="entry name" value="Sarcoglycan_alpha/epsilon"/>
</dbReference>
<dbReference type="SUPFAM" id="SSF49313">
    <property type="entry name" value="Cadherin-like"/>
    <property type="match status" value="1"/>
</dbReference>
<feature type="signal peptide" evidence="15">
    <location>
        <begin position="1"/>
        <end position="16"/>
    </location>
</feature>
<evidence type="ECO:0000256" key="10">
    <source>
        <dbReference type="ARBA" id="ARBA00023136"/>
    </source>
</evidence>
<keyword evidence="11" id="KW-0325">Glycoprotein</keyword>
<evidence type="ECO:0000256" key="7">
    <source>
        <dbReference type="ARBA" id="ARBA00022490"/>
    </source>
</evidence>
<evidence type="ECO:0000256" key="11">
    <source>
        <dbReference type="ARBA" id="ARBA00023180"/>
    </source>
</evidence>
<dbReference type="GO" id="GO:0016627">
    <property type="term" value="F:oxidoreductase activity, acting on the CH-CH group of donors"/>
    <property type="evidence" value="ECO:0007669"/>
    <property type="project" value="InterPro"/>
</dbReference>
<reference evidence="17" key="2">
    <citation type="submission" date="2020-05" db="UniProtKB">
        <authorList>
            <consortium name="EnsemblMetazoa"/>
        </authorList>
    </citation>
    <scope>IDENTIFICATION</scope>
    <source>
        <strain evidence="17">IAEA</strain>
    </source>
</reference>
<accession>A0A1B0BL98</accession>
<dbReference type="InterPro" id="IPR048347">
    <property type="entry name" value="Sarcoglycan_C"/>
</dbReference>